<proteinExistence type="predicted"/>
<dbReference type="Proteomes" id="UP001153269">
    <property type="component" value="Unassembled WGS sequence"/>
</dbReference>
<sequence>MSAAECCPRLLLNGLIAPRRALCFKWYNMGKKAVERYDRPRTDVQNYHRGASRRQVGLAAGRAGRNPSTSVGWWTIKEPGNKGNQLQLVEDYKSRWPLTFAAQVTGGSQQRETSVQLKEGGRDVCLVALRWLMGQTSSLGGHAYRARPGGGLPAVHQEQLNTAHAGVQ</sequence>
<evidence type="ECO:0000313" key="2">
    <source>
        <dbReference type="Proteomes" id="UP001153269"/>
    </source>
</evidence>
<accession>A0A9N7VPD3</accession>
<evidence type="ECO:0000313" key="1">
    <source>
        <dbReference type="EMBL" id="CAB1455946.1"/>
    </source>
</evidence>
<gene>
    <name evidence="1" type="ORF">PLEPLA_LOCUS43727</name>
</gene>
<dbReference type="EMBL" id="CADEAL010004278">
    <property type="protein sequence ID" value="CAB1455946.1"/>
    <property type="molecule type" value="Genomic_DNA"/>
</dbReference>
<protein>
    <submittedName>
        <fullName evidence="1">Uncharacterized protein</fullName>
    </submittedName>
</protein>
<comment type="caution">
    <text evidence="1">The sequence shown here is derived from an EMBL/GenBank/DDBJ whole genome shotgun (WGS) entry which is preliminary data.</text>
</comment>
<name>A0A9N7VPD3_PLEPL</name>
<organism evidence="1 2">
    <name type="scientific">Pleuronectes platessa</name>
    <name type="common">European plaice</name>
    <dbReference type="NCBI Taxonomy" id="8262"/>
    <lineage>
        <taxon>Eukaryota</taxon>
        <taxon>Metazoa</taxon>
        <taxon>Chordata</taxon>
        <taxon>Craniata</taxon>
        <taxon>Vertebrata</taxon>
        <taxon>Euteleostomi</taxon>
        <taxon>Actinopterygii</taxon>
        <taxon>Neopterygii</taxon>
        <taxon>Teleostei</taxon>
        <taxon>Neoteleostei</taxon>
        <taxon>Acanthomorphata</taxon>
        <taxon>Carangaria</taxon>
        <taxon>Pleuronectiformes</taxon>
        <taxon>Pleuronectoidei</taxon>
        <taxon>Pleuronectidae</taxon>
        <taxon>Pleuronectes</taxon>
    </lineage>
</organism>
<reference evidence="1" key="1">
    <citation type="submission" date="2020-03" db="EMBL/GenBank/DDBJ databases">
        <authorList>
            <person name="Weist P."/>
        </authorList>
    </citation>
    <scope>NUCLEOTIDE SEQUENCE</scope>
</reference>
<dbReference type="AlphaFoldDB" id="A0A9N7VPD3"/>
<keyword evidence="2" id="KW-1185">Reference proteome</keyword>